<dbReference type="PANTHER" id="PTHR30055:SF226">
    <property type="entry name" value="HTH-TYPE TRANSCRIPTIONAL REGULATOR PKSA"/>
    <property type="match status" value="1"/>
</dbReference>
<keyword evidence="1 2" id="KW-0238">DNA-binding</keyword>
<dbReference type="PRINTS" id="PR00455">
    <property type="entry name" value="HTHTETR"/>
</dbReference>
<dbReference type="PANTHER" id="PTHR30055">
    <property type="entry name" value="HTH-TYPE TRANSCRIPTIONAL REGULATOR RUTR"/>
    <property type="match status" value="1"/>
</dbReference>
<dbReference type="Pfam" id="PF00440">
    <property type="entry name" value="TetR_N"/>
    <property type="match status" value="1"/>
</dbReference>
<dbReference type="InterPro" id="IPR001647">
    <property type="entry name" value="HTH_TetR"/>
</dbReference>
<protein>
    <submittedName>
        <fullName evidence="4">TetR/AcrR family transcriptional regulator</fullName>
    </submittedName>
</protein>
<dbReference type="Gene3D" id="1.10.357.10">
    <property type="entry name" value="Tetracycline Repressor, domain 2"/>
    <property type="match status" value="1"/>
</dbReference>
<dbReference type="Proteomes" id="UP000294850">
    <property type="component" value="Unassembled WGS sequence"/>
</dbReference>
<proteinExistence type="predicted"/>
<evidence type="ECO:0000256" key="2">
    <source>
        <dbReference type="PROSITE-ProRule" id="PRU00335"/>
    </source>
</evidence>
<dbReference type="GO" id="GO:0003700">
    <property type="term" value="F:DNA-binding transcription factor activity"/>
    <property type="evidence" value="ECO:0007669"/>
    <property type="project" value="TreeGrafter"/>
</dbReference>
<dbReference type="RefSeq" id="WP_131959055.1">
    <property type="nucleotide sequence ID" value="NZ_SMFL01000005.1"/>
</dbReference>
<evidence type="ECO:0000313" key="5">
    <source>
        <dbReference type="Proteomes" id="UP000294850"/>
    </source>
</evidence>
<organism evidence="4 5">
    <name type="scientific">Dyadobacter psychrotolerans</name>
    <dbReference type="NCBI Taxonomy" id="2541721"/>
    <lineage>
        <taxon>Bacteria</taxon>
        <taxon>Pseudomonadati</taxon>
        <taxon>Bacteroidota</taxon>
        <taxon>Cytophagia</taxon>
        <taxon>Cytophagales</taxon>
        <taxon>Spirosomataceae</taxon>
        <taxon>Dyadobacter</taxon>
    </lineage>
</organism>
<evidence type="ECO:0000259" key="3">
    <source>
        <dbReference type="PROSITE" id="PS50977"/>
    </source>
</evidence>
<dbReference type="InterPro" id="IPR050109">
    <property type="entry name" value="HTH-type_TetR-like_transc_reg"/>
</dbReference>
<accession>A0A4R5DQZ7</accession>
<feature type="domain" description="HTH tetR-type" evidence="3">
    <location>
        <begin position="7"/>
        <end position="67"/>
    </location>
</feature>
<dbReference type="OrthoDB" id="9789566at2"/>
<dbReference type="AlphaFoldDB" id="A0A4R5DQZ7"/>
<dbReference type="InterPro" id="IPR009057">
    <property type="entry name" value="Homeodomain-like_sf"/>
</dbReference>
<name>A0A4R5DQZ7_9BACT</name>
<sequence length="201" mass="23192">MPLTKDEILKEKILAGANRLFQKHGLTKTTMEDIAKEAGKGKSTLYYYFKSKEEIFDDIIQNEKSKFFSILLQAVADAPTARLKLNAFALTRFERLKEWTNLYNVMVQEALESLKNGGVDCVRYRKQYDQKEADIVKGILVFGMDNGEFRTFSESEIDALTFCCISSQHGLEFDLVLYDKMEELLPKINFLMEIMINGIRK</sequence>
<evidence type="ECO:0000256" key="1">
    <source>
        <dbReference type="ARBA" id="ARBA00023125"/>
    </source>
</evidence>
<dbReference type="SUPFAM" id="SSF46689">
    <property type="entry name" value="Homeodomain-like"/>
    <property type="match status" value="1"/>
</dbReference>
<feature type="DNA-binding region" description="H-T-H motif" evidence="2">
    <location>
        <begin position="30"/>
        <end position="49"/>
    </location>
</feature>
<dbReference type="EMBL" id="SMFL01000005">
    <property type="protein sequence ID" value="TDE14471.1"/>
    <property type="molecule type" value="Genomic_DNA"/>
</dbReference>
<keyword evidence="5" id="KW-1185">Reference proteome</keyword>
<gene>
    <name evidence="4" type="ORF">E0F88_14830</name>
</gene>
<dbReference type="GO" id="GO:0000976">
    <property type="term" value="F:transcription cis-regulatory region binding"/>
    <property type="evidence" value="ECO:0007669"/>
    <property type="project" value="TreeGrafter"/>
</dbReference>
<reference evidence="4 5" key="1">
    <citation type="submission" date="2019-03" db="EMBL/GenBank/DDBJ databases">
        <title>Dyadobacter AR-3-6 sp. nov., isolated from arctic soil.</title>
        <authorList>
            <person name="Chaudhary D.K."/>
        </authorList>
    </citation>
    <scope>NUCLEOTIDE SEQUENCE [LARGE SCALE GENOMIC DNA]</scope>
    <source>
        <strain evidence="4 5">AR-3-6</strain>
    </source>
</reference>
<comment type="caution">
    <text evidence="4">The sequence shown here is derived from an EMBL/GenBank/DDBJ whole genome shotgun (WGS) entry which is preliminary data.</text>
</comment>
<dbReference type="Gene3D" id="1.10.10.60">
    <property type="entry name" value="Homeodomain-like"/>
    <property type="match status" value="1"/>
</dbReference>
<evidence type="ECO:0000313" key="4">
    <source>
        <dbReference type="EMBL" id="TDE14471.1"/>
    </source>
</evidence>
<dbReference type="PROSITE" id="PS50977">
    <property type="entry name" value="HTH_TETR_2"/>
    <property type="match status" value="1"/>
</dbReference>